<feature type="transmembrane region" description="Helical" evidence="6">
    <location>
        <begin position="238"/>
        <end position="255"/>
    </location>
</feature>
<evidence type="ECO:0000256" key="3">
    <source>
        <dbReference type="ARBA" id="ARBA00022989"/>
    </source>
</evidence>
<protein>
    <submittedName>
        <fullName evidence="8">ABC transporter ATP-binding protein</fullName>
    </submittedName>
</protein>
<keyword evidence="9" id="KW-1185">Reference proteome</keyword>
<dbReference type="Pfam" id="PF00664">
    <property type="entry name" value="ABC_membrane"/>
    <property type="match status" value="1"/>
</dbReference>
<keyword evidence="4 6" id="KW-0472">Membrane</keyword>
<comment type="subcellular location">
    <subcellularLocation>
        <location evidence="1">Cell membrane</location>
        <topology evidence="1">Multi-pass membrane protein</topology>
    </subcellularLocation>
</comment>
<dbReference type="GO" id="GO:0015421">
    <property type="term" value="F:ABC-type oligopeptide transporter activity"/>
    <property type="evidence" value="ECO:0007669"/>
    <property type="project" value="TreeGrafter"/>
</dbReference>
<feature type="transmembrane region" description="Helical" evidence="6">
    <location>
        <begin position="132"/>
        <end position="152"/>
    </location>
</feature>
<dbReference type="GO" id="GO:0005524">
    <property type="term" value="F:ATP binding"/>
    <property type="evidence" value="ECO:0007669"/>
    <property type="project" value="UniProtKB-KW"/>
</dbReference>
<dbReference type="EMBL" id="QWKP01000054">
    <property type="protein sequence ID" value="RHA44529.1"/>
    <property type="molecule type" value="Genomic_DNA"/>
</dbReference>
<reference evidence="8 9" key="1">
    <citation type="submission" date="2018-08" db="EMBL/GenBank/DDBJ databases">
        <title>Cellulomonas rhizosphaerae sp. nov., a novel actinomycete isolated from soil.</title>
        <authorList>
            <person name="Tian Y."/>
        </authorList>
    </citation>
    <scope>NUCLEOTIDE SEQUENCE [LARGE SCALE GENOMIC DNA]</scope>
    <source>
        <strain evidence="8 9">NEAU-TCZ24</strain>
    </source>
</reference>
<dbReference type="PANTHER" id="PTHR43394:SF1">
    <property type="entry name" value="ATP-BINDING CASSETTE SUB-FAMILY B MEMBER 10, MITOCHONDRIAL"/>
    <property type="match status" value="1"/>
</dbReference>
<feature type="domain" description="ABC transmembrane type-1" evidence="7">
    <location>
        <begin position="51"/>
        <end position="379"/>
    </location>
</feature>
<feature type="transmembrane region" description="Helical" evidence="6">
    <location>
        <begin position="47"/>
        <end position="66"/>
    </location>
</feature>
<dbReference type="GO" id="GO:0005886">
    <property type="term" value="C:plasma membrane"/>
    <property type="evidence" value="ECO:0007669"/>
    <property type="project" value="UniProtKB-SubCell"/>
</dbReference>
<evidence type="ECO:0000256" key="2">
    <source>
        <dbReference type="ARBA" id="ARBA00022692"/>
    </source>
</evidence>
<accession>A0A413RRA1</accession>
<evidence type="ECO:0000259" key="7">
    <source>
        <dbReference type="PROSITE" id="PS50929"/>
    </source>
</evidence>
<organism evidence="8 9">
    <name type="scientific">Cellulomonas rhizosphaerae</name>
    <dbReference type="NCBI Taxonomy" id="2293719"/>
    <lineage>
        <taxon>Bacteria</taxon>
        <taxon>Bacillati</taxon>
        <taxon>Actinomycetota</taxon>
        <taxon>Actinomycetes</taxon>
        <taxon>Micrococcales</taxon>
        <taxon>Cellulomonadaceae</taxon>
        <taxon>Cellulomonas</taxon>
    </lineage>
</organism>
<feature type="non-terminal residue" evidence="8">
    <location>
        <position position="402"/>
    </location>
</feature>
<dbReference type="InterPro" id="IPR011527">
    <property type="entry name" value="ABC1_TM_dom"/>
</dbReference>
<dbReference type="PROSITE" id="PS50929">
    <property type="entry name" value="ABC_TM1F"/>
    <property type="match status" value="1"/>
</dbReference>
<keyword evidence="3 6" id="KW-1133">Transmembrane helix</keyword>
<dbReference type="CDD" id="cd18547">
    <property type="entry name" value="ABC_6TM_Tm288_like"/>
    <property type="match status" value="1"/>
</dbReference>
<keyword evidence="8" id="KW-0067">ATP-binding</keyword>
<dbReference type="InterPro" id="IPR039421">
    <property type="entry name" value="Type_1_exporter"/>
</dbReference>
<gene>
    <name evidence="8" type="ORF">D1825_00770</name>
</gene>
<sequence>MSGQQTVPRRPPQRGPGPMGNMGMPGEKSANFTQSGKRFLRELRPEIPRIVLILVLAVASVTLAVVGPKVLGNATNVIFAGAVGKLAALQPFAGQSQDQVVDALRAAGQDTFADTISGIPGLVPGQGIDFGHLRGILVVVLFIYLGSFLFGWTQGRITAGVAQRVVLRLRADVEAKLGRLPLSYLDSHPRGELLSRVTNDIDNVAQTLQQTLSQLITSVLTVVGVLVMMFWISPLLALVALVTVPLSMVVAAVIAKRSKPQFIQQWAVTGSLNAHIEEMYTGHTLVTVFGRQHEAGEVFAERNDKLYDASFKAQFISGTIQPALGFLANLNYVIVAVVGGLRVASGTMTLGDVQAFIQYSRQFSQPISQIASMANLLQSGIASAERVFELLDAEEQDPDPVP</sequence>
<evidence type="ECO:0000256" key="4">
    <source>
        <dbReference type="ARBA" id="ARBA00023136"/>
    </source>
</evidence>
<dbReference type="Gene3D" id="1.20.1560.10">
    <property type="entry name" value="ABC transporter type 1, transmembrane domain"/>
    <property type="match status" value="1"/>
</dbReference>
<evidence type="ECO:0000313" key="8">
    <source>
        <dbReference type="EMBL" id="RHA44529.1"/>
    </source>
</evidence>
<dbReference type="RefSeq" id="WP_138067089.1">
    <property type="nucleotide sequence ID" value="NZ_QWKP01000054.1"/>
</dbReference>
<proteinExistence type="predicted"/>
<dbReference type="Proteomes" id="UP000283374">
    <property type="component" value="Unassembled WGS sequence"/>
</dbReference>
<feature type="transmembrane region" description="Helical" evidence="6">
    <location>
        <begin position="215"/>
        <end position="232"/>
    </location>
</feature>
<feature type="region of interest" description="Disordered" evidence="5">
    <location>
        <begin position="1"/>
        <end position="31"/>
    </location>
</feature>
<keyword evidence="8" id="KW-0547">Nucleotide-binding</keyword>
<keyword evidence="2 6" id="KW-0812">Transmembrane</keyword>
<name>A0A413RRA1_9CELL</name>
<dbReference type="SUPFAM" id="SSF90123">
    <property type="entry name" value="ABC transporter transmembrane region"/>
    <property type="match status" value="1"/>
</dbReference>
<evidence type="ECO:0000256" key="5">
    <source>
        <dbReference type="SAM" id="MobiDB-lite"/>
    </source>
</evidence>
<dbReference type="AlphaFoldDB" id="A0A413RRA1"/>
<evidence type="ECO:0000256" key="6">
    <source>
        <dbReference type="SAM" id="Phobius"/>
    </source>
</evidence>
<dbReference type="PANTHER" id="PTHR43394">
    <property type="entry name" value="ATP-DEPENDENT PERMEASE MDL1, MITOCHONDRIAL"/>
    <property type="match status" value="1"/>
</dbReference>
<dbReference type="InterPro" id="IPR036640">
    <property type="entry name" value="ABC1_TM_sf"/>
</dbReference>
<evidence type="ECO:0000256" key="1">
    <source>
        <dbReference type="ARBA" id="ARBA00004651"/>
    </source>
</evidence>
<evidence type="ECO:0000313" key="9">
    <source>
        <dbReference type="Proteomes" id="UP000283374"/>
    </source>
</evidence>
<comment type="caution">
    <text evidence="8">The sequence shown here is derived from an EMBL/GenBank/DDBJ whole genome shotgun (WGS) entry which is preliminary data.</text>
</comment>